<dbReference type="KEGG" id="buz:AYM40_30330"/>
<dbReference type="AlphaFoldDB" id="A0A160FTI9"/>
<gene>
    <name evidence="2" type="ORF">AYM40_30330</name>
</gene>
<dbReference type="STRING" id="1804984.AYM40_30330"/>
<name>A0A160FTI9_9BURK</name>
<proteinExistence type="predicted"/>
<feature type="domain" description="Molybdopterin oxidoreductase" evidence="1">
    <location>
        <begin position="110"/>
        <end position="250"/>
    </location>
</feature>
<dbReference type="InterPro" id="IPR050123">
    <property type="entry name" value="Prok_molybdopt-oxidoreductase"/>
</dbReference>
<reference evidence="2 3" key="1">
    <citation type="journal article" date="2016" name="Gene">
        <title>PacBio SMRT assembly of a complex multi-replicon genome reveals chlorocatechol degradative operon in a region of genome plasticity.</title>
        <authorList>
            <person name="Ricker N."/>
            <person name="Shen S.Y."/>
            <person name="Goordial J."/>
            <person name="Jin S."/>
            <person name="Fulthorpe R.R."/>
        </authorList>
    </citation>
    <scope>NUCLEOTIDE SEQUENCE [LARGE SCALE GENOMIC DNA]</scope>
    <source>
        <strain evidence="2 3">OLGA172</strain>
    </source>
</reference>
<dbReference type="GO" id="GO:0016020">
    <property type="term" value="C:membrane"/>
    <property type="evidence" value="ECO:0007669"/>
    <property type="project" value="TreeGrafter"/>
</dbReference>
<dbReference type="PANTHER" id="PTHR43105">
    <property type="entry name" value="RESPIRATORY NITRATE REDUCTASE"/>
    <property type="match status" value="1"/>
</dbReference>
<keyword evidence="3" id="KW-1185">Reference proteome</keyword>
<dbReference type="Gene3D" id="3.40.228.10">
    <property type="entry name" value="Dimethylsulfoxide Reductase, domain 2"/>
    <property type="match status" value="1"/>
</dbReference>
<evidence type="ECO:0000259" key="1">
    <source>
        <dbReference type="Pfam" id="PF00384"/>
    </source>
</evidence>
<dbReference type="EMBL" id="CP014579">
    <property type="protein sequence ID" value="ANB76505.1"/>
    <property type="molecule type" value="Genomic_DNA"/>
</dbReference>
<dbReference type="InterPro" id="IPR006656">
    <property type="entry name" value="Mopterin_OxRdtase"/>
</dbReference>
<accession>A0A160FTI9</accession>
<dbReference type="Pfam" id="PF00384">
    <property type="entry name" value="Molybdopterin"/>
    <property type="match status" value="1"/>
</dbReference>
<sequence>MADEKDVRTYSEPAGGWGALKATAKVLSLQGIPIYGPNTLFHMNQPEGFDCPGCAWPDPKHTSSFEFCENGAKAVAWEATTNRCTPEFFAMHPVSELQAWDDYDLEMAGRLTHPMVYDSASDRYKHIGWHAAFEKIAGHLNALDDPNQAEFYTSGRASNEAAFLYQIFVREYGTNNFPDCSNMCHEATSVGLPRSIGVGKGTVTLEDFDAADAIFIFGQNPGTNSPRMMTNLHEASRRGARIVSFNPFRERALERFLNRPGFGGGSNF</sequence>
<evidence type="ECO:0000313" key="3">
    <source>
        <dbReference type="Proteomes" id="UP000076852"/>
    </source>
</evidence>
<dbReference type="SUPFAM" id="SSF53706">
    <property type="entry name" value="Formate dehydrogenase/DMSO reductase, domains 1-3"/>
    <property type="match status" value="1"/>
</dbReference>
<dbReference type="PANTHER" id="PTHR43105:SF4">
    <property type="entry name" value="PROTEIN YDEP"/>
    <property type="match status" value="1"/>
</dbReference>
<dbReference type="Proteomes" id="UP000076852">
    <property type="component" value="Chromosome 2"/>
</dbReference>
<organism evidence="2 3">
    <name type="scientific">Paraburkholderia phytofirmans OLGA172</name>
    <dbReference type="NCBI Taxonomy" id="1417228"/>
    <lineage>
        <taxon>Bacteria</taxon>
        <taxon>Pseudomonadati</taxon>
        <taxon>Pseudomonadota</taxon>
        <taxon>Betaproteobacteria</taxon>
        <taxon>Burkholderiales</taxon>
        <taxon>Burkholderiaceae</taxon>
        <taxon>Paraburkholderia</taxon>
    </lineage>
</organism>
<dbReference type="GO" id="GO:0016491">
    <property type="term" value="F:oxidoreductase activity"/>
    <property type="evidence" value="ECO:0007669"/>
    <property type="project" value="InterPro"/>
</dbReference>
<evidence type="ECO:0000313" key="2">
    <source>
        <dbReference type="EMBL" id="ANB76505.1"/>
    </source>
</evidence>
<protein>
    <recommendedName>
        <fullName evidence="1">Molybdopterin oxidoreductase domain-containing protein</fullName>
    </recommendedName>
</protein>